<protein>
    <submittedName>
        <fullName evidence="3">Uncharacterized protein</fullName>
    </submittedName>
</protein>
<feature type="region of interest" description="Disordered" evidence="1">
    <location>
        <begin position="1"/>
        <end position="35"/>
    </location>
</feature>
<dbReference type="EMBL" id="SBHS01000060">
    <property type="protein sequence ID" value="TWU70838.1"/>
    <property type="molecule type" value="Genomic_DNA"/>
</dbReference>
<feature type="compositionally biased region" description="Low complexity" evidence="1">
    <location>
        <begin position="1"/>
        <end position="33"/>
    </location>
</feature>
<keyword evidence="2" id="KW-0812">Transmembrane</keyword>
<gene>
    <name evidence="3" type="ORF">ED733_001306</name>
</gene>
<feature type="region of interest" description="Disordered" evidence="1">
    <location>
        <begin position="118"/>
        <end position="147"/>
    </location>
</feature>
<name>A0A5C6G2Z1_METRR</name>
<reference evidence="4" key="1">
    <citation type="submission" date="2018-12" db="EMBL/GenBank/DDBJ databases">
        <title>The complete genome of Metarhizium rileyi, a key fungal pathogen of Lepidoptera.</title>
        <authorList>
            <person name="Binneck E."/>
            <person name="Lastra C.C.L."/>
            <person name="Sosa-Gomez D.R."/>
        </authorList>
    </citation>
    <scope>NUCLEOTIDE SEQUENCE [LARGE SCALE GENOMIC DNA]</scope>
    <source>
        <strain evidence="4">Cep018-CH2</strain>
    </source>
</reference>
<feature type="transmembrane region" description="Helical" evidence="2">
    <location>
        <begin position="55"/>
        <end position="75"/>
    </location>
</feature>
<keyword evidence="2" id="KW-0472">Membrane</keyword>
<proteinExistence type="predicted"/>
<accession>A0A5C6G2Z1</accession>
<comment type="caution">
    <text evidence="3">The sequence shown here is derived from an EMBL/GenBank/DDBJ whole genome shotgun (WGS) entry which is preliminary data.</text>
</comment>
<evidence type="ECO:0000256" key="1">
    <source>
        <dbReference type="SAM" id="MobiDB-lite"/>
    </source>
</evidence>
<organism evidence="3 4">
    <name type="scientific">Metarhizium rileyi (strain RCEF 4871)</name>
    <name type="common">Nomuraea rileyi</name>
    <dbReference type="NCBI Taxonomy" id="1649241"/>
    <lineage>
        <taxon>Eukaryota</taxon>
        <taxon>Fungi</taxon>
        <taxon>Dikarya</taxon>
        <taxon>Ascomycota</taxon>
        <taxon>Pezizomycotina</taxon>
        <taxon>Sordariomycetes</taxon>
        <taxon>Hypocreomycetidae</taxon>
        <taxon>Hypocreales</taxon>
        <taxon>Clavicipitaceae</taxon>
        <taxon>Metarhizium</taxon>
    </lineage>
</organism>
<evidence type="ECO:0000313" key="3">
    <source>
        <dbReference type="EMBL" id="TWU70838.1"/>
    </source>
</evidence>
<evidence type="ECO:0000313" key="4">
    <source>
        <dbReference type="Proteomes" id="UP000317257"/>
    </source>
</evidence>
<dbReference type="AlphaFoldDB" id="A0A5C6G2Z1"/>
<sequence length="219" mass="24021">MSSTDISDSSTSDTSMATPLSSPPSTSSSSLSPAVTPHAVHHNRLLSCAVQTYDFVRSVTIVFPGVLLAVVAYWLKTETLCQGVQRPDFCHRVVWLTFPLVRRVGIFLDPKASRPVHDMDADPMSAGPHSLPPRRGHPRLQPPRRPLRGVPARVRLLVVSPCRCRREHGVSDRLGLLPGAHRFLLGLHASSDRDIVGLDGVRPNPPCLSTRVEKGVRER</sequence>
<dbReference type="Proteomes" id="UP000317257">
    <property type="component" value="Unassembled WGS sequence"/>
</dbReference>
<keyword evidence="2" id="KW-1133">Transmembrane helix</keyword>
<evidence type="ECO:0000256" key="2">
    <source>
        <dbReference type="SAM" id="Phobius"/>
    </source>
</evidence>